<evidence type="ECO:0000256" key="1">
    <source>
        <dbReference type="ARBA" id="ARBA00022630"/>
    </source>
</evidence>
<proteinExistence type="predicted"/>
<dbReference type="PANTHER" id="PTHR42847">
    <property type="entry name" value="ALKANESULFONATE MONOOXYGENASE"/>
    <property type="match status" value="1"/>
</dbReference>
<sequence length="309" mass="33252">MTSPQISIQLRTFMQDDPGSWQFLLDQARAADIAGIDRIVVSDHVAYGENLEAYGDPKKGGSVGGKQPTDPDGQWLEPLTFLTAVGALTTNVRLGTAILIAALRRPVVLAKTAATIDVLTNGRLELGVGVGWQKEEYDAAGLDFDDRGRLLDHTIEVCQTLWRSPVANYSSPELEFSNIHQMPKPRQAGGVPIWISGTVNARVIRRLAEYGSGWIPWGPDGADLVGSIPRLRDAVHAAGGDPNFQVQGHAIAVRNEAGELDLRATFEASAPLIEAGVTDLRISPAPAQGFDASLELYSEIVSAFRLALH</sequence>
<dbReference type="PANTHER" id="PTHR42847:SF4">
    <property type="entry name" value="ALKANESULFONATE MONOOXYGENASE-RELATED"/>
    <property type="match status" value="1"/>
</dbReference>
<evidence type="ECO:0000256" key="3">
    <source>
        <dbReference type="ARBA" id="ARBA00023002"/>
    </source>
</evidence>
<name>A0A6J7K1S8_9ZZZZ</name>
<dbReference type="InterPro" id="IPR019921">
    <property type="entry name" value="Lucif-like_OxRdtase_Rv2161c"/>
</dbReference>
<dbReference type="EMBL" id="CAFBNC010000117">
    <property type="protein sequence ID" value="CAB4949838.1"/>
    <property type="molecule type" value="Genomic_DNA"/>
</dbReference>
<evidence type="ECO:0000313" key="6">
    <source>
        <dbReference type="EMBL" id="CAB4949838.1"/>
    </source>
</evidence>
<dbReference type="InterPro" id="IPR050172">
    <property type="entry name" value="SsuD_RutA_monooxygenase"/>
</dbReference>
<reference evidence="6" key="1">
    <citation type="submission" date="2020-05" db="EMBL/GenBank/DDBJ databases">
        <authorList>
            <person name="Chiriac C."/>
            <person name="Salcher M."/>
            <person name="Ghai R."/>
            <person name="Kavagutti S V."/>
        </authorList>
    </citation>
    <scope>NUCLEOTIDE SEQUENCE</scope>
</reference>
<accession>A0A6J7K1S8</accession>
<organism evidence="6">
    <name type="scientific">freshwater metagenome</name>
    <dbReference type="NCBI Taxonomy" id="449393"/>
    <lineage>
        <taxon>unclassified sequences</taxon>
        <taxon>metagenomes</taxon>
        <taxon>ecological metagenomes</taxon>
    </lineage>
</organism>
<dbReference type="InterPro" id="IPR036661">
    <property type="entry name" value="Luciferase-like_sf"/>
</dbReference>
<dbReference type="SUPFAM" id="SSF51679">
    <property type="entry name" value="Bacterial luciferase-like"/>
    <property type="match status" value="1"/>
</dbReference>
<dbReference type="GO" id="GO:0046306">
    <property type="term" value="P:alkanesulfonate catabolic process"/>
    <property type="evidence" value="ECO:0007669"/>
    <property type="project" value="TreeGrafter"/>
</dbReference>
<keyword evidence="1" id="KW-0285">Flavoprotein</keyword>
<protein>
    <submittedName>
        <fullName evidence="6">Unannotated protein</fullName>
    </submittedName>
</protein>
<dbReference type="InterPro" id="IPR011251">
    <property type="entry name" value="Luciferase-like_dom"/>
</dbReference>
<evidence type="ECO:0000256" key="4">
    <source>
        <dbReference type="ARBA" id="ARBA00023033"/>
    </source>
</evidence>
<feature type="domain" description="Luciferase-like" evidence="5">
    <location>
        <begin position="17"/>
        <end position="257"/>
    </location>
</feature>
<keyword evidence="3" id="KW-0560">Oxidoreductase</keyword>
<keyword evidence="2" id="KW-0288">FMN</keyword>
<evidence type="ECO:0000256" key="2">
    <source>
        <dbReference type="ARBA" id="ARBA00022643"/>
    </source>
</evidence>
<dbReference type="AlphaFoldDB" id="A0A6J7K1S8"/>
<dbReference type="Gene3D" id="3.20.20.30">
    <property type="entry name" value="Luciferase-like domain"/>
    <property type="match status" value="1"/>
</dbReference>
<gene>
    <name evidence="6" type="ORF">UFOPK3733_01803</name>
</gene>
<dbReference type="NCBIfam" id="TIGR03619">
    <property type="entry name" value="F420_Rv2161c"/>
    <property type="match status" value="1"/>
</dbReference>
<evidence type="ECO:0000259" key="5">
    <source>
        <dbReference type="Pfam" id="PF00296"/>
    </source>
</evidence>
<keyword evidence="4" id="KW-0503">Monooxygenase</keyword>
<dbReference type="GO" id="GO:0008726">
    <property type="term" value="F:alkanesulfonate monooxygenase activity"/>
    <property type="evidence" value="ECO:0007669"/>
    <property type="project" value="TreeGrafter"/>
</dbReference>
<dbReference type="Pfam" id="PF00296">
    <property type="entry name" value="Bac_luciferase"/>
    <property type="match status" value="1"/>
</dbReference>